<keyword evidence="6" id="KW-0732">Signal</keyword>
<dbReference type="InterPro" id="IPR012338">
    <property type="entry name" value="Beta-lactam/transpept-like"/>
</dbReference>
<feature type="chain" id="PRO_5017970000" description="Beta-lactamase" evidence="6">
    <location>
        <begin position="27"/>
        <end position="302"/>
    </location>
</feature>
<dbReference type="InterPro" id="IPR000871">
    <property type="entry name" value="Beta-lactam_class-A"/>
</dbReference>
<protein>
    <recommendedName>
        <fullName evidence="2 5">Beta-lactamase</fullName>
        <ecNumber evidence="2 5">3.5.2.6</ecNumber>
    </recommendedName>
</protein>
<evidence type="ECO:0000256" key="6">
    <source>
        <dbReference type="SAM" id="SignalP"/>
    </source>
</evidence>
<keyword evidence="9" id="KW-1185">Reference proteome</keyword>
<dbReference type="PANTHER" id="PTHR35333:SF3">
    <property type="entry name" value="BETA-LACTAMASE-TYPE TRANSPEPTIDASE FOLD CONTAINING PROTEIN"/>
    <property type="match status" value="1"/>
</dbReference>
<dbReference type="RefSeq" id="WP_123199834.1">
    <property type="nucleotide sequence ID" value="NZ_RJMB01000002.1"/>
</dbReference>
<evidence type="ECO:0000256" key="3">
    <source>
        <dbReference type="ARBA" id="ARBA00022801"/>
    </source>
</evidence>
<gene>
    <name evidence="8" type="primary">bla</name>
    <name evidence="8" type="ORF">EFW17_02450</name>
</gene>
<comment type="similarity">
    <text evidence="1 5">Belongs to the class-A beta-lactamase family.</text>
</comment>
<evidence type="ECO:0000256" key="2">
    <source>
        <dbReference type="ARBA" id="ARBA00012865"/>
    </source>
</evidence>
<dbReference type="SUPFAM" id="SSF56601">
    <property type="entry name" value="beta-lactamase/transpeptidase-like"/>
    <property type="match status" value="1"/>
</dbReference>
<proteinExistence type="inferred from homology"/>
<feature type="signal peptide" evidence="6">
    <location>
        <begin position="1"/>
        <end position="26"/>
    </location>
</feature>
<dbReference type="OrthoDB" id="9784149at2"/>
<comment type="caution">
    <text evidence="8">The sequence shown here is derived from an EMBL/GenBank/DDBJ whole genome shotgun (WGS) entry which is preliminary data.</text>
</comment>
<keyword evidence="3 5" id="KW-0378">Hydrolase</keyword>
<feature type="domain" description="Beta-lactamase class A catalytic" evidence="7">
    <location>
        <begin position="61"/>
        <end position="275"/>
    </location>
</feature>
<organism evidence="8 9">
    <name type="scientific">Halostreptopolyspora alba</name>
    <dbReference type="NCBI Taxonomy" id="2487137"/>
    <lineage>
        <taxon>Bacteria</taxon>
        <taxon>Bacillati</taxon>
        <taxon>Actinomycetota</taxon>
        <taxon>Actinomycetes</taxon>
        <taxon>Streptosporangiales</taxon>
        <taxon>Nocardiopsidaceae</taxon>
        <taxon>Halostreptopolyspora</taxon>
    </lineage>
</organism>
<evidence type="ECO:0000313" key="9">
    <source>
        <dbReference type="Proteomes" id="UP000269198"/>
    </source>
</evidence>
<dbReference type="PANTHER" id="PTHR35333">
    <property type="entry name" value="BETA-LACTAMASE"/>
    <property type="match status" value="1"/>
</dbReference>
<dbReference type="Gene3D" id="3.40.710.10">
    <property type="entry name" value="DD-peptidase/beta-lactamase superfamily"/>
    <property type="match status" value="1"/>
</dbReference>
<evidence type="ECO:0000259" key="7">
    <source>
        <dbReference type="Pfam" id="PF13354"/>
    </source>
</evidence>
<dbReference type="Pfam" id="PF13354">
    <property type="entry name" value="Beta-lactamase2"/>
    <property type="match status" value="1"/>
</dbReference>
<dbReference type="GO" id="GO:0008800">
    <property type="term" value="F:beta-lactamase activity"/>
    <property type="evidence" value="ECO:0007669"/>
    <property type="project" value="UniProtKB-UniRule"/>
</dbReference>
<evidence type="ECO:0000313" key="8">
    <source>
        <dbReference type="EMBL" id="RNL87006.1"/>
    </source>
</evidence>
<evidence type="ECO:0000256" key="5">
    <source>
        <dbReference type="RuleBase" id="RU361140"/>
    </source>
</evidence>
<sequence>MPNGTTRRAVFATVAALAVGTGVSCASTEDGASSTAERESDVGEYAAEFERLEQEFDARLGVYARDTGTDAEVTHRADERFAYASTFKPLACAAVLERRSMAEMEETVTFGSEELVEYSPITEERVDTGMTLVEVCDAALRHSDNTAANLLFAELGGPEGLQEALEELGDDVTRVEREETALNEAEPGDIRDTTTPEAFAANLEKYVLGDTLPEGKRALLREMMVGNTTGDDLIRAGVPEEWEVGDKTGSPGYGGRNDIAVVWPADGEPIVLAVMSSRDEEDAEYDDALVAEATEVAVDALG</sequence>
<evidence type="ECO:0000256" key="4">
    <source>
        <dbReference type="ARBA" id="ARBA00023251"/>
    </source>
</evidence>
<dbReference type="InterPro" id="IPR023650">
    <property type="entry name" value="Beta-lactam_class-A_AS"/>
</dbReference>
<keyword evidence="4 5" id="KW-0046">Antibiotic resistance</keyword>
<comment type="catalytic activity">
    <reaction evidence="5">
        <text>a beta-lactam + H2O = a substituted beta-amino acid</text>
        <dbReference type="Rhea" id="RHEA:20401"/>
        <dbReference type="ChEBI" id="CHEBI:15377"/>
        <dbReference type="ChEBI" id="CHEBI:35627"/>
        <dbReference type="ChEBI" id="CHEBI:140347"/>
        <dbReference type="EC" id="3.5.2.6"/>
    </reaction>
</comment>
<dbReference type="AlphaFoldDB" id="A0A3N0EGJ2"/>
<dbReference type="PROSITE" id="PS51257">
    <property type="entry name" value="PROKAR_LIPOPROTEIN"/>
    <property type="match status" value="1"/>
</dbReference>
<dbReference type="EC" id="3.5.2.6" evidence="2 5"/>
<dbReference type="PRINTS" id="PR00118">
    <property type="entry name" value="BLACTAMASEA"/>
</dbReference>
<dbReference type="NCBIfam" id="NF033103">
    <property type="entry name" value="bla_class_A"/>
    <property type="match status" value="1"/>
</dbReference>
<reference evidence="8 9" key="1">
    <citation type="submission" date="2018-11" db="EMBL/GenBank/DDBJ databases">
        <title>The genome draft of YIM 96095.</title>
        <authorList>
            <person name="Tang S.-K."/>
            <person name="Chunyu W.-X."/>
            <person name="Feng Y.-Z."/>
        </authorList>
    </citation>
    <scope>NUCLEOTIDE SEQUENCE [LARGE SCALE GENOMIC DNA]</scope>
    <source>
        <strain evidence="8 9">YIM 96095</strain>
    </source>
</reference>
<dbReference type="GO" id="GO:0046677">
    <property type="term" value="P:response to antibiotic"/>
    <property type="evidence" value="ECO:0007669"/>
    <property type="project" value="UniProtKB-UniRule"/>
</dbReference>
<dbReference type="PROSITE" id="PS00146">
    <property type="entry name" value="BETA_LACTAMASE_A"/>
    <property type="match status" value="1"/>
</dbReference>
<dbReference type="Proteomes" id="UP000269198">
    <property type="component" value="Unassembled WGS sequence"/>
</dbReference>
<dbReference type="GO" id="GO:0030655">
    <property type="term" value="P:beta-lactam antibiotic catabolic process"/>
    <property type="evidence" value="ECO:0007669"/>
    <property type="project" value="InterPro"/>
</dbReference>
<evidence type="ECO:0000256" key="1">
    <source>
        <dbReference type="ARBA" id="ARBA00009009"/>
    </source>
</evidence>
<accession>A0A3N0EGJ2</accession>
<dbReference type="EMBL" id="RJMB01000002">
    <property type="protein sequence ID" value="RNL87006.1"/>
    <property type="molecule type" value="Genomic_DNA"/>
</dbReference>
<dbReference type="InterPro" id="IPR045155">
    <property type="entry name" value="Beta-lactam_cat"/>
</dbReference>
<name>A0A3N0EGJ2_9ACTN</name>